<reference evidence="5" key="1">
    <citation type="submission" date="2017-01" db="EMBL/GenBank/DDBJ databases">
        <authorList>
            <person name="Varghese N."/>
            <person name="Submissions S."/>
        </authorList>
    </citation>
    <scope>NUCLEOTIDE SEQUENCE [LARGE SCALE GENOMIC DNA]</scope>
    <source>
        <strain evidence="5">CGMCC 1.7737</strain>
    </source>
</reference>
<dbReference type="GO" id="GO:0016491">
    <property type="term" value="F:oxidoreductase activity"/>
    <property type="evidence" value="ECO:0007669"/>
    <property type="project" value="UniProtKB-KW"/>
</dbReference>
<evidence type="ECO:0000313" key="4">
    <source>
        <dbReference type="EMBL" id="SIR26688.1"/>
    </source>
</evidence>
<dbReference type="RefSeq" id="WP_076429957.1">
    <property type="nucleotide sequence ID" value="NZ_FTNO01000001.1"/>
</dbReference>
<keyword evidence="3" id="KW-0560">Oxidoreductase</keyword>
<accession>A0A1N6ZIP7</accession>
<dbReference type="InterPro" id="IPR036291">
    <property type="entry name" value="NAD(P)-bd_dom_sf"/>
</dbReference>
<dbReference type="InterPro" id="IPR002347">
    <property type="entry name" value="SDR_fam"/>
</dbReference>
<evidence type="ECO:0000256" key="3">
    <source>
        <dbReference type="ARBA" id="ARBA00023002"/>
    </source>
</evidence>
<organism evidence="4 5">
    <name type="scientific">Haladaptatus litoreus</name>
    <dbReference type="NCBI Taxonomy" id="553468"/>
    <lineage>
        <taxon>Archaea</taxon>
        <taxon>Methanobacteriati</taxon>
        <taxon>Methanobacteriota</taxon>
        <taxon>Stenosarchaea group</taxon>
        <taxon>Halobacteria</taxon>
        <taxon>Halobacteriales</taxon>
        <taxon>Haladaptataceae</taxon>
        <taxon>Haladaptatus</taxon>
    </lineage>
</organism>
<dbReference type="AlphaFoldDB" id="A0A1N6ZIP7"/>
<evidence type="ECO:0000256" key="2">
    <source>
        <dbReference type="ARBA" id="ARBA00022857"/>
    </source>
</evidence>
<dbReference type="PRINTS" id="PR00081">
    <property type="entry name" value="GDHRDH"/>
</dbReference>
<keyword evidence="2" id="KW-0521">NADP</keyword>
<dbReference type="Pfam" id="PF00106">
    <property type="entry name" value="adh_short"/>
    <property type="match status" value="1"/>
</dbReference>
<dbReference type="OrthoDB" id="213346at2157"/>
<dbReference type="InterPro" id="IPR052178">
    <property type="entry name" value="Sec_Metab_Biosynth_SDR"/>
</dbReference>
<dbReference type="Gene3D" id="3.40.50.720">
    <property type="entry name" value="NAD(P)-binding Rossmann-like Domain"/>
    <property type="match status" value="1"/>
</dbReference>
<dbReference type="PANTHER" id="PTHR43618">
    <property type="entry name" value="7-ALPHA-HYDROXYSTEROID DEHYDROGENASE"/>
    <property type="match status" value="1"/>
</dbReference>
<dbReference type="SUPFAM" id="SSF51735">
    <property type="entry name" value="NAD(P)-binding Rossmann-fold domains"/>
    <property type="match status" value="1"/>
</dbReference>
<protein>
    <submittedName>
        <fullName evidence="4">NADP-dependent 3-hydroxy acid dehydrogenase YdfG</fullName>
    </submittedName>
</protein>
<evidence type="ECO:0000313" key="5">
    <source>
        <dbReference type="Proteomes" id="UP000186914"/>
    </source>
</evidence>
<dbReference type="Proteomes" id="UP000186914">
    <property type="component" value="Unassembled WGS sequence"/>
</dbReference>
<name>A0A1N6ZIP7_9EURY</name>
<comment type="similarity">
    <text evidence="1">Belongs to the short-chain dehydrogenases/reductases (SDR) family.</text>
</comment>
<proteinExistence type="inferred from homology"/>
<sequence length="229" mass="24251">MDGLTAVVTGGTRGIGRQVARAFAEEGTNVALCGRDADAVDETVADIEDAGGSAVGLRADVRDEFDVERLMETAARFENDGIDIVVANAGIYHGAPGETPLTAEPYAAFDDTFRTNCRGVFTTIRESLPHLTENARIVVPTGGIGHKTKAGYGSYAVSKAGAEAVVRGFSAEIDRPVMGLDPGVVATEMMNGEGRDPEEITDMFVWAVTDAEDVNGEIVGLKQWRQATR</sequence>
<keyword evidence="5" id="KW-1185">Reference proteome</keyword>
<dbReference type="EMBL" id="FTNO01000001">
    <property type="protein sequence ID" value="SIR26688.1"/>
    <property type="molecule type" value="Genomic_DNA"/>
</dbReference>
<dbReference type="CDD" id="cd05233">
    <property type="entry name" value="SDR_c"/>
    <property type="match status" value="1"/>
</dbReference>
<evidence type="ECO:0000256" key="1">
    <source>
        <dbReference type="ARBA" id="ARBA00006484"/>
    </source>
</evidence>
<gene>
    <name evidence="4" type="ORF">SAMN05421858_2047</name>
</gene>
<dbReference type="PANTHER" id="PTHR43618:SF8">
    <property type="entry name" value="7ALPHA-HYDROXYSTEROID DEHYDROGENASE"/>
    <property type="match status" value="1"/>
</dbReference>